<feature type="chain" id="PRO_5036744168" evidence="1">
    <location>
        <begin position="17"/>
        <end position="66"/>
    </location>
</feature>
<proteinExistence type="predicted"/>
<reference evidence="3" key="1">
    <citation type="submission" date="2022-11" db="UniProtKB">
        <authorList>
            <consortium name="WormBaseParasite"/>
        </authorList>
    </citation>
    <scope>IDENTIFICATION</scope>
</reference>
<keyword evidence="2" id="KW-1185">Reference proteome</keyword>
<dbReference type="Proteomes" id="UP000887572">
    <property type="component" value="Unplaced"/>
</dbReference>
<evidence type="ECO:0000313" key="2">
    <source>
        <dbReference type="Proteomes" id="UP000887572"/>
    </source>
</evidence>
<protein>
    <submittedName>
        <fullName evidence="3">Uncharacterized protein</fullName>
    </submittedName>
</protein>
<keyword evidence="1" id="KW-0732">Signal</keyword>
<organism evidence="2 3">
    <name type="scientific">Globodera rostochiensis</name>
    <name type="common">Golden nematode worm</name>
    <name type="synonym">Heterodera rostochiensis</name>
    <dbReference type="NCBI Taxonomy" id="31243"/>
    <lineage>
        <taxon>Eukaryota</taxon>
        <taxon>Metazoa</taxon>
        <taxon>Ecdysozoa</taxon>
        <taxon>Nematoda</taxon>
        <taxon>Chromadorea</taxon>
        <taxon>Rhabditida</taxon>
        <taxon>Tylenchina</taxon>
        <taxon>Tylenchomorpha</taxon>
        <taxon>Tylenchoidea</taxon>
        <taxon>Heteroderidae</taxon>
        <taxon>Heteroderinae</taxon>
        <taxon>Globodera</taxon>
    </lineage>
</organism>
<accession>A0A914IA93</accession>
<name>A0A914IA93_GLORO</name>
<sequence>MFKYSNQFIFAHLLTADCLLCPLKVLKCLQRDFVKDGRTKECLPKEPFSKEECNAPLPSIENATEA</sequence>
<feature type="signal peptide" evidence="1">
    <location>
        <begin position="1"/>
        <end position="16"/>
    </location>
</feature>
<evidence type="ECO:0000313" key="3">
    <source>
        <dbReference type="WBParaSite" id="Gr19_v10_g8046.t1"/>
    </source>
</evidence>
<dbReference type="WBParaSite" id="Gr19_v10_g8046.t1">
    <property type="protein sequence ID" value="Gr19_v10_g8046.t1"/>
    <property type="gene ID" value="Gr19_v10_g8046"/>
</dbReference>
<evidence type="ECO:0000256" key="1">
    <source>
        <dbReference type="SAM" id="SignalP"/>
    </source>
</evidence>
<dbReference type="AlphaFoldDB" id="A0A914IA93"/>